<dbReference type="EMBL" id="JARK01001617">
    <property type="protein sequence ID" value="EYB86311.1"/>
    <property type="molecule type" value="Genomic_DNA"/>
</dbReference>
<protein>
    <submittedName>
        <fullName evidence="1">Uncharacterized protein</fullName>
    </submittedName>
</protein>
<evidence type="ECO:0000313" key="1">
    <source>
        <dbReference type="EMBL" id="EYB86311.1"/>
    </source>
</evidence>
<evidence type="ECO:0000313" key="2">
    <source>
        <dbReference type="Proteomes" id="UP000024635"/>
    </source>
</evidence>
<comment type="caution">
    <text evidence="1">The sequence shown here is derived from an EMBL/GenBank/DDBJ whole genome shotgun (WGS) entry which is preliminary data.</text>
</comment>
<gene>
    <name evidence="1" type="primary">Acey_s0281.g1242</name>
    <name evidence="1" type="ORF">Y032_0281g1242</name>
</gene>
<dbReference type="AlphaFoldDB" id="A0A016S760"/>
<accession>A0A016S760</accession>
<proteinExistence type="predicted"/>
<name>A0A016S760_9BILA</name>
<reference evidence="2" key="1">
    <citation type="journal article" date="2015" name="Nat. Genet.">
        <title>The genome and transcriptome of the zoonotic hookworm Ancylostoma ceylanicum identify infection-specific gene families.</title>
        <authorList>
            <person name="Schwarz E.M."/>
            <person name="Hu Y."/>
            <person name="Antoshechkin I."/>
            <person name="Miller M.M."/>
            <person name="Sternberg P.W."/>
            <person name="Aroian R.V."/>
        </authorList>
    </citation>
    <scope>NUCLEOTIDE SEQUENCE</scope>
    <source>
        <strain evidence="2">HY135</strain>
    </source>
</reference>
<dbReference type="Proteomes" id="UP000024635">
    <property type="component" value="Unassembled WGS sequence"/>
</dbReference>
<keyword evidence="2" id="KW-1185">Reference proteome</keyword>
<sequence>MPDEGWCSTIRAGAVELAKFIKLIFKMVDLADAEAVAIAVVSVEEIEDEEEVVVLVVAEAMQTWSSVATTGHVNHAETIILPSVKLVISVEPLNQEVEEVEVAALCEAVVEDLAVIDTSHTEVQTQQAVYIFQ</sequence>
<organism evidence="1 2">
    <name type="scientific">Ancylostoma ceylanicum</name>
    <dbReference type="NCBI Taxonomy" id="53326"/>
    <lineage>
        <taxon>Eukaryota</taxon>
        <taxon>Metazoa</taxon>
        <taxon>Ecdysozoa</taxon>
        <taxon>Nematoda</taxon>
        <taxon>Chromadorea</taxon>
        <taxon>Rhabditida</taxon>
        <taxon>Rhabditina</taxon>
        <taxon>Rhabditomorpha</taxon>
        <taxon>Strongyloidea</taxon>
        <taxon>Ancylostomatidae</taxon>
        <taxon>Ancylostomatinae</taxon>
        <taxon>Ancylostoma</taxon>
    </lineage>
</organism>